<gene>
    <name evidence="2" type="ORF">ACFQ2F_00070</name>
</gene>
<evidence type="ECO:0000313" key="2">
    <source>
        <dbReference type="EMBL" id="MFD0985493.1"/>
    </source>
</evidence>
<sequence length="68" mass="7562">MSVSGQPPSEICTEAVRQADAQSKPVYVYREGEDWRIASKLTDLPSGAQSWEFRPTSHRSETENFGGC</sequence>
<dbReference type="RefSeq" id="WP_379083888.1">
    <property type="nucleotide sequence ID" value="NZ_JBHTJO010000001.1"/>
</dbReference>
<organism evidence="2 3">
    <name type="scientific">Methyloligella solikamskensis</name>
    <dbReference type="NCBI Taxonomy" id="1177756"/>
    <lineage>
        <taxon>Bacteria</taxon>
        <taxon>Pseudomonadati</taxon>
        <taxon>Pseudomonadota</taxon>
        <taxon>Alphaproteobacteria</taxon>
        <taxon>Hyphomicrobiales</taxon>
        <taxon>Hyphomicrobiaceae</taxon>
        <taxon>Methyloligella</taxon>
    </lineage>
</organism>
<feature type="region of interest" description="Disordered" evidence="1">
    <location>
        <begin position="46"/>
        <end position="68"/>
    </location>
</feature>
<name>A0ABW3J4X6_9HYPH</name>
<keyword evidence="3" id="KW-1185">Reference proteome</keyword>
<proteinExistence type="predicted"/>
<protein>
    <submittedName>
        <fullName evidence="2">Uncharacterized protein</fullName>
    </submittedName>
</protein>
<dbReference type="EMBL" id="JBHTJO010000001">
    <property type="protein sequence ID" value="MFD0985493.1"/>
    <property type="molecule type" value="Genomic_DNA"/>
</dbReference>
<comment type="caution">
    <text evidence="2">The sequence shown here is derived from an EMBL/GenBank/DDBJ whole genome shotgun (WGS) entry which is preliminary data.</text>
</comment>
<reference evidence="3" key="1">
    <citation type="journal article" date="2019" name="Int. J. Syst. Evol. Microbiol.">
        <title>The Global Catalogue of Microorganisms (GCM) 10K type strain sequencing project: providing services to taxonomists for standard genome sequencing and annotation.</title>
        <authorList>
            <consortium name="The Broad Institute Genomics Platform"/>
            <consortium name="The Broad Institute Genome Sequencing Center for Infectious Disease"/>
            <person name="Wu L."/>
            <person name="Ma J."/>
        </authorList>
    </citation>
    <scope>NUCLEOTIDE SEQUENCE [LARGE SCALE GENOMIC DNA]</scope>
    <source>
        <strain evidence="3">CCUG 61697</strain>
    </source>
</reference>
<accession>A0ABW3J4X6</accession>
<evidence type="ECO:0000256" key="1">
    <source>
        <dbReference type="SAM" id="MobiDB-lite"/>
    </source>
</evidence>
<dbReference type="Proteomes" id="UP001597102">
    <property type="component" value="Unassembled WGS sequence"/>
</dbReference>
<evidence type="ECO:0000313" key="3">
    <source>
        <dbReference type="Proteomes" id="UP001597102"/>
    </source>
</evidence>